<feature type="transmembrane region" description="Helical" evidence="1">
    <location>
        <begin position="362"/>
        <end position="382"/>
    </location>
</feature>
<dbReference type="RefSeq" id="WP_070247165.1">
    <property type="nucleotide sequence ID" value="NZ_LROM01000065.1"/>
</dbReference>
<dbReference type="PANTHER" id="PTHR48090:SF6">
    <property type="entry name" value="SLR5056 PROTEIN"/>
    <property type="match status" value="1"/>
</dbReference>
<dbReference type="InterPro" id="IPR029044">
    <property type="entry name" value="Nucleotide-diphossugar_trans"/>
</dbReference>
<dbReference type="SUPFAM" id="SSF53448">
    <property type="entry name" value="Nucleotide-diphospho-sugar transferases"/>
    <property type="match status" value="1"/>
</dbReference>
<keyword evidence="1" id="KW-0472">Membrane</keyword>
<comment type="caution">
    <text evidence="2">The sequence shown here is derived from an EMBL/GenBank/DDBJ whole genome shotgun (WGS) entry which is preliminary data.</text>
</comment>
<reference evidence="3" key="1">
    <citation type="journal article" date="2016" name="Front. Microbiol.">
        <title>Molecular Keys to the Janthinobacterium and Duganella spp. Interaction with the Plant Pathogen Fusarium graminearum.</title>
        <authorList>
            <person name="Haack F.S."/>
            <person name="Poehlein A."/>
            <person name="Kroger C."/>
            <person name="Voigt C.A."/>
            <person name="Piepenbring M."/>
            <person name="Bode H.B."/>
            <person name="Daniel R."/>
            <person name="Schafer W."/>
            <person name="Streit W.R."/>
        </authorList>
    </citation>
    <scope>NUCLEOTIDE SEQUENCE [LARGE SCALE GENOMIC DNA]</scope>
    <source>
        <strain evidence="3">T54</strain>
    </source>
</reference>
<feature type="transmembrane region" description="Helical" evidence="1">
    <location>
        <begin position="331"/>
        <end position="350"/>
    </location>
</feature>
<dbReference type="EMBL" id="LROM01000065">
    <property type="protein sequence ID" value="OFA05965.1"/>
    <property type="molecule type" value="Genomic_DNA"/>
</dbReference>
<evidence type="ECO:0000313" key="3">
    <source>
        <dbReference type="Proteomes" id="UP000175989"/>
    </source>
</evidence>
<evidence type="ECO:0000313" key="2">
    <source>
        <dbReference type="EMBL" id="OFA05965.1"/>
    </source>
</evidence>
<gene>
    <name evidence="2" type="ORF">DUPY_14470</name>
</gene>
<dbReference type="InterPro" id="IPR050256">
    <property type="entry name" value="Glycosyltransferase_2"/>
</dbReference>
<proteinExistence type="predicted"/>
<keyword evidence="2" id="KW-0808">Transferase</keyword>
<dbReference type="PATRIC" id="fig|762836.4.peg.1512"/>
<protein>
    <submittedName>
        <fullName evidence="2">N-glycosyltransferase</fullName>
    </submittedName>
</protein>
<dbReference type="CDD" id="cd06438">
    <property type="entry name" value="EpsO_like"/>
    <property type="match status" value="1"/>
</dbReference>
<dbReference type="GO" id="GO:0016740">
    <property type="term" value="F:transferase activity"/>
    <property type="evidence" value="ECO:0007669"/>
    <property type="project" value="UniProtKB-KW"/>
</dbReference>
<dbReference type="PANTHER" id="PTHR48090">
    <property type="entry name" value="UNDECAPRENYL-PHOSPHATE 4-DEOXY-4-FORMAMIDO-L-ARABINOSE TRANSFERASE-RELATED"/>
    <property type="match status" value="1"/>
</dbReference>
<accession>A0A1E7X179</accession>
<keyword evidence="3" id="KW-1185">Reference proteome</keyword>
<dbReference type="AlphaFoldDB" id="A0A1E7X179"/>
<keyword evidence="1" id="KW-0812">Transmembrane</keyword>
<dbReference type="Gene3D" id="3.90.550.10">
    <property type="entry name" value="Spore Coat Polysaccharide Biosynthesis Protein SpsA, Chain A"/>
    <property type="match status" value="1"/>
</dbReference>
<name>A0A1E7X179_9BURK</name>
<organism evidence="2 3">
    <name type="scientific">Duganella phyllosphaerae</name>
    <dbReference type="NCBI Taxonomy" id="762836"/>
    <lineage>
        <taxon>Bacteria</taxon>
        <taxon>Pseudomonadati</taxon>
        <taxon>Pseudomonadota</taxon>
        <taxon>Betaproteobacteria</taxon>
        <taxon>Burkholderiales</taxon>
        <taxon>Oxalobacteraceae</taxon>
        <taxon>Telluria group</taxon>
        <taxon>Duganella</taxon>
    </lineage>
</organism>
<sequence>MITVLSIILCAVLALLAVPVLVLLVQSLLAAKPAGPGPVLAGRRPRVAVLVPAHNEQDGIGATLATLLPQMLAGDRVLVVADNCSDNTAGAARAAGAEVRERHHDEQRGKGYALDFGVQCLAEDPPEVMLIVDADCLVEPGAIDRLARTALASGRPVQALYLMRSPPGSGPMKKIAEFAWTVKNLVRPLGFLRLGIPCPLMGSGMAFPWPVISTASLANGHIVEDMKLGMDLTRAGTPPLFCPYVLVSSTFPSSDAGTQSQRRRWEHGHLSMIVSAAPRFLLEGLARGRLAMVGMALDLIVPPLALLSLAVIAALGASGLFALITGAMAPLLLALSIAVAMGVAVLLAWWRYGRQTLSAVNLAMAVLYIFWKVPVYIGFLVNRQVEWVRSKRDSE</sequence>
<dbReference type="OrthoDB" id="9797391at2"/>
<dbReference type="Proteomes" id="UP000175989">
    <property type="component" value="Unassembled WGS sequence"/>
</dbReference>
<feature type="transmembrane region" description="Helical" evidence="1">
    <location>
        <begin position="304"/>
        <end position="324"/>
    </location>
</feature>
<keyword evidence="1" id="KW-1133">Transmembrane helix</keyword>
<evidence type="ECO:0000256" key="1">
    <source>
        <dbReference type="SAM" id="Phobius"/>
    </source>
</evidence>
<dbReference type="Pfam" id="PF13641">
    <property type="entry name" value="Glyco_tranf_2_3"/>
    <property type="match status" value="1"/>
</dbReference>